<evidence type="ECO:0000256" key="7">
    <source>
        <dbReference type="ARBA" id="ARBA00022989"/>
    </source>
</evidence>
<dbReference type="Gene3D" id="1.20.1560.10">
    <property type="entry name" value="ABC transporter type 1, transmembrane domain"/>
    <property type="match status" value="1"/>
</dbReference>
<evidence type="ECO:0000259" key="10">
    <source>
        <dbReference type="PROSITE" id="PS50893"/>
    </source>
</evidence>
<evidence type="ECO:0000256" key="2">
    <source>
        <dbReference type="ARBA" id="ARBA00022448"/>
    </source>
</evidence>
<organism evidence="12 13">
    <name type="scientific">Roseburia intestinalis</name>
    <dbReference type="NCBI Taxonomy" id="166486"/>
    <lineage>
        <taxon>Bacteria</taxon>
        <taxon>Bacillati</taxon>
        <taxon>Bacillota</taxon>
        <taxon>Clostridia</taxon>
        <taxon>Lachnospirales</taxon>
        <taxon>Lachnospiraceae</taxon>
        <taxon>Roseburia</taxon>
    </lineage>
</organism>
<dbReference type="PANTHER" id="PTHR43394">
    <property type="entry name" value="ATP-DEPENDENT PERMEASE MDL1, MITOCHONDRIAL"/>
    <property type="match status" value="1"/>
</dbReference>
<dbReference type="Pfam" id="PF00664">
    <property type="entry name" value="ABC_membrane"/>
    <property type="match status" value="1"/>
</dbReference>
<dbReference type="EMBL" id="QSHO01000013">
    <property type="protein sequence ID" value="RHC15225.1"/>
    <property type="molecule type" value="Genomic_DNA"/>
</dbReference>
<dbReference type="Pfam" id="PF00005">
    <property type="entry name" value="ABC_tran"/>
    <property type="match status" value="1"/>
</dbReference>
<evidence type="ECO:0000256" key="1">
    <source>
        <dbReference type="ARBA" id="ARBA00004651"/>
    </source>
</evidence>
<keyword evidence="3" id="KW-1003">Cell membrane</keyword>
<dbReference type="Gene3D" id="3.40.50.300">
    <property type="entry name" value="P-loop containing nucleotide triphosphate hydrolases"/>
    <property type="match status" value="1"/>
</dbReference>
<dbReference type="InterPro" id="IPR011527">
    <property type="entry name" value="ABC1_TM_dom"/>
</dbReference>
<feature type="transmembrane region" description="Helical" evidence="9">
    <location>
        <begin position="159"/>
        <end position="178"/>
    </location>
</feature>
<name>A0A413Z1M7_9FIRM</name>
<comment type="subcellular location">
    <subcellularLocation>
        <location evidence="1">Cell membrane</location>
        <topology evidence="1">Multi-pass membrane protein</topology>
    </subcellularLocation>
</comment>
<dbReference type="SUPFAM" id="SSF52540">
    <property type="entry name" value="P-loop containing nucleoside triphosphate hydrolases"/>
    <property type="match status" value="1"/>
</dbReference>
<dbReference type="InterPro" id="IPR036640">
    <property type="entry name" value="ABC1_TM_sf"/>
</dbReference>
<evidence type="ECO:0000256" key="6">
    <source>
        <dbReference type="ARBA" id="ARBA00022840"/>
    </source>
</evidence>
<dbReference type="InterPro" id="IPR027417">
    <property type="entry name" value="P-loop_NTPase"/>
</dbReference>
<keyword evidence="8 9" id="KW-0472">Membrane</keyword>
<keyword evidence="6 12" id="KW-0067">ATP-binding</keyword>
<proteinExistence type="predicted"/>
<dbReference type="PANTHER" id="PTHR43394:SF1">
    <property type="entry name" value="ATP-BINDING CASSETTE SUB-FAMILY B MEMBER 10, MITOCHONDRIAL"/>
    <property type="match status" value="1"/>
</dbReference>
<evidence type="ECO:0000256" key="5">
    <source>
        <dbReference type="ARBA" id="ARBA00022741"/>
    </source>
</evidence>
<keyword evidence="5" id="KW-0547">Nucleotide-binding</keyword>
<dbReference type="InterPro" id="IPR003593">
    <property type="entry name" value="AAA+_ATPase"/>
</dbReference>
<evidence type="ECO:0000256" key="9">
    <source>
        <dbReference type="SAM" id="Phobius"/>
    </source>
</evidence>
<protein>
    <submittedName>
        <fullName evidence="12">ABC transporter ATP-binding protein</fullName>
    </submittedName>
</protein>
<evidence type="ECO:0000256" key="4">
    <source>
        <dbReference type="ARBA" id="ARBA00022692"/>
    </source>
</evidence>
<dbReference type="AlphaFoldDB" id="A0A413Z1M7"/>
<keyword evidence="7 9" id="KW-1133">Transmembrane helix</keyword>
<dbReference type="PROSITE" id="PS50893">
    <property type="entry name" value="ABC_TRANSPORTER_2"/>
    <property type="match status" value="1"/>
</dbReference>
<dbReference type="InterPro" id="IPR017871">
    <property type="entry name" value="ABC_transporter-like_CS"/>
</dbReference>
<dbReference type="PROSITE" id="PS50929">
    <property type="entry name" value="ABC_TM1F"/>
    <property type="match status" value="1"/>
</dbReference>
<feature type="transmembrane region" description="Helical" evidence="9">
    <location>
        <begin position="53"/>
        <end position="71"/>
    </location>
</feature>
<accession>A0A413Z1M7</accession>
<dbReference type="FunFam" id="3.40.50.300:FF:000221">
    <property type="entry name" value="Multidrug ABC transporter ATP-binding protein"/>
    <property type="match status" value="1"/>
</dbReference>
<keyword evidence="2" id="KW-0813">Transport</keyword>
<dbReference type="SUPFAM" id="SSF90123">
    <property type="entry name" value="ABC transporter transmembrane region"/>
    <property type="match status" value="1"/>
</dbReference>
<sequence length="582" mass="64055">MLKTLGAQIKEFKKDSFLTPVFMILEVLMETIIPLMMASIIDNGVEAGDIHHIYVMGGCMVIVAGVSLFAGTMGGKYGARASAGFARNLRKAMYENIQTFSFSNIDKFSTAGLVTRLTTDVTNLQNAYQMLLRMCVRAPISLVCAMIMAFFINAKLACVYLIAVIVLGVILAFITIRAHHYFMEVFPKYDDLNASVQENVSAIRVVKAYVREDYEKKKFTQASKNIYNMFVKAEGVLAFNSPVMQIAVYSCIIALSWLGAKMIVAGSLTTGELMSLLTYCMNIMMSLMMLSMVFVMLAMSIASAERICEVLNEKSDITNPENPVYEVADGSVTFDHVTFRYNKTSDKPILDDINLTIHSGETIGVIGGTGSSKSSLVNLISRLYDVSEGTVLVGGKDVRSYDLDTLRDEVSVVLQNNVLFSGTIYENLRWGDKNATDEECRHACHLACADEFIDRFPDGYNTYIEQGGTNVSGGQKQRLCIARALLKKPKILILDDSTSAVDTATDAKIRKAFAEEIPDTTKFIIAQRISSVQNADRIIVLDNGVVNGFGTHEELLESNDIYRDVYESQTSGSGDFDEGGAA</sequence>
<dbReference type="InterPro" id="IPR039421">
    <property type="entry name" value="Type_1_exporter"/>
</dbReference>
<dbReference type="InterPro" id="IPR003439">
    <property type="entry name" value="ABC_transporter-like_ATP-bd"/>
</dbReference>
<dbReference type="Proteomes" id="UP000283513">
    <property type="component" value="Unassembled WGS sequence"/>
</dbReference>
<dbReference type="GO" id="GO:0016887">
    <property type="term" value="F:ATP hydrolysis activity"/>
    <property type="evidence" value="ECO:0007669"/>
    <property type="project" value="InterPro"/>
</dbReference>
<evidence type="ECO:0000256" key="3">
    <source>
        <dbReference type="ARBA" id="ARBA00022475"/>
    </source>
</evidence>
<evidence type="ECO:0000313" key="12">
    <source>
        <dbReference type="EMBL" id="RHC15225.1"/>
    </source>
</evidence>
<feature type="transmembrane region" description="Helical" evidence="9">
    <location>
        <begin position="21"/>
        <end position="41"/>
    </location>
</feature>
<evidence type="ECO:0000256" key="8">
    <source>
        <dbReference type="ARBA" id="ARBA00023136"/>
    </source>
</evidence>
<reference evidence="12 13" key="1">
    <citation type="submission" date="2018-08" db="EMBL/GenBank/DDBJ databases">
        <title>A genome reference for cultivated species of the human gut microbiota.</title>
        <authorList>
            <person name="Zou Y."/>
            <person name="Xue W."/>
            <person name="Luo G."/>
        </authorList>
    </citation>
    <scope>NUCLEOTIDE SEQUENCE [LARGE SCALE GENOMIC DNA]</scope>
    <source>
        <strain evidence="12 13">AM37-1AC</strain>
    </source>
</reference>
<evidence type="ECO:0000259" key="11">
    <source>
        <dbReference type="PROSITE" id="PS50929"/>
    </source>
</evidence>
<dbReference type="RefSeq" id="WP_118598597.1">
    <property type="nucleotide sequence ID" value="NZ_QSHO01000013.1"/>
</dbReference>
<feature type="domain" description="ABC transmembrane type-1" evidence="11">
    <location>
        <begin position="17"/>
        <end position="299"/>
    </location>
</feature>
<keyword evidence="4 9" id="KW-0812">Transmembrane</keyword>
<gene>
    <name evidence="12" type="ORF">DW856_14405</name>
</gene>
<feature type="transmembrane region" description="Helical" evidence="9">
    <location>
        <begin position="246"/>
        <end position="264"/>
    </location>
</feature>
<feature type="transmembrane region" description="Helical" evidence="9">
    <location>
        <begin position="276"/>
        <end position="297"/>
    </location>
</feature>
<dbReference type="GO" id="GO:0005524">
    <property type="term" value="F:ATP binding"/>
    <property type="evidence" value="ECO:0007669"/>
    <property type="project" value="UniProtKB-KW"/>
</dbReference>
<dbReference type="SMART" id="SM00382">
    <property type="entry name" value="AAA"/>
    <property type="match status" value="1"/>
</dbReference>
<dbReference type="GO" id="GO:0005886">
    <property type="term" value="C:plasma membrane"/>
    <property type="evidence" value="ECO:0007669"/>
    <property type="project" value="UniProtKB-SubCell"/>
</dbReference>
<dbReference type="PROSITE" id="PS00211">
    <property type="entry name" value="ABC_TRANSPORTER_1"/>
    <property type="match status" value="1"/>
</dbReference>
<feature type="domain" description="ABC transporter" evidence="10">
    <location>
        <begin position="332"/>
        <end position="568"/>
    </location>
</feature>
<dbReference type="CDD" id="cd18548">
    <property type="entry name" value="ABC_6TM_Tm287_like"/>
    <property type="match status" value="1"/>
</dbReference>
<comment type="caution">
    <text evidence="12">The sequence shown here is derived from an EMBL/GenBank/DDBJ whole genome shotgun (WGS) entry which is preliminary data.</text>
</comment>
<dbReference type="GO" id="GO:0015421">
    <property type="term" value="F:ABC-type oligopeptide transporter activity"/>
    <property type="evidence" value="ECO:0007669"/>
    <property type="project" value="TreeGrafter"/>
</dbReference>
<evidence type="ECO:0000313" key="13">
    <source>
        <dbReference type="Proteomes" id="UP000283513"/>
    </source>
</evidence>